<dbReference type="GO" id="GO:0004497">
    <property type="term" value="F:monooxygenase activity"/>
    <property type="evidence" value="ECO:0007669"/>
    <property type="project" value="UniProtKB-KW"/>
</dbReference>
<organism evidence="2 3">
    <name type="scientific">Sediminibacillus dalangtanensis</name>
    <dbReference type="NCBI Taxonomy" id="2729421"/>
    <lineage>
        <taxon>Bacteria</taxon>
        <taxon>Bacillati</taxon>
        <taxon>Bacillota</taxon>
        <taxon>Bacilli</taxon>
        <taxon>Bacillales</taxon>
        <taxon>Bacillaceae</taxon>
        <taxon>Sediminibacillus</taxon>
    </lineage>
</organism>
<name>A0ABX7VYF6_9BACI</name>
<dbReference type="Proteomes" id="UP000665043">
    <property type="component" value="Chromosome"/>
</dbReference>
<proteinExistence type="predicted"/>
<dbReference type="PROSITE" id="PS51725">
    <property type="entry name" value="ABM"/>
    <property type="match status" value="1"/>
</dbReference>
<feature type="domain" description="ABM" evidence="1">
    <location>
        <begin position="4"/>
        <end position="93"/>
    </location>
</feature>
<dbReference type="Pfam" id="PF03992">
    <property type="entry name" value="ABM"/>
    <property type="match status" value="1"/>
</dbReference>
<keyword evidence="3" id="KW-1185">Reference proteome</keyword>
<dbReference type="EMBL" id="CP046956">
    <property type="protein sequence ID" value="QTN00634.1"/>
    <property type="molecule type" value="Genomic_DNA"/>
</dbReference>
<evidence type="ECO:0000313" key="2">
    <source>
        <dbReference type="EMBL" id="QTN00634.1"/>
    </source>
</evidence>
<evidence type="ECO:0000259" key="1">
    <source>
        <dbReference type="PROSITE" id="PS51725"/>
    </source>
</evidence>
<dbReference type="InterPro" id="IPR011008">
    <property type="entry name" value="Dimeric_a/b-barrel"/>
</dbReference>
<accession>A0ABX7VYF6</accession>
<dbReference type="RefSeq" id="WP_209365768.1">
    <property type="nucleotide sequence ID" value="NZ_CP046956.1"/>
</dbReference>
<protein>
    <submittedName>
        <fullName evidence="2">Antibiotic biosynthesis monooxygenase</fullName>
    </submittedName>
</protein>
<dbReference type="InterPro" id="IPR007138">
    <property type="entry name" value="ABM_dom"/>
</dbReference>
<evidence type="ECO:0000313" key="3">
    <source>
        <dbReference type="Proteomes" id="UP000665043"/>
    </source>
</evidence>
<dbReference type="SUPFAM" id="SSF54909">
    <property type="entry name" value="Dimeric alpha+beta barrel"/>
    <property type="match status" value="1"/>
</dbReference>
<gene>
    <name evidence="2" type="ORF">ERJ70_15840</name>
</gene>
<dbReference type="Gene3D" id="3.30.70.100">
    <property type="match status" value="1"/>
</dbReference>
<keyword evidence="2" id="KW-0560">Oxidoreductase</keyword>
<keyword evidence="2" id="KW-0503">Monooxygenase</keyword>
<reference evidence="2 3" key="1">
    <citation type="submission" date="2019-12" db="EMBL/GenBank/DDBJ databases">
        <title>The whole genome sequencing of a strain isolated from a Mars analog, Dalangtan Playa.</title>
        <authorList>
            <person name="Huang T."/>
        </authorList>
    </citation>
    <scope>NUCLEOTIDE SEQUENCE [LARGE SCALE GENOMIC DNA]</scope>
    <source>
        <strain evidence="2 3">DP4-553-S</strain>
    </source>
</reference>
<sequence>MGKFGLYGKFTVKDGERDNLVEILLDAAKEMEELEECEIYLVNTSDEEPNAVFVYEVWSKESAHRASLSLEATQTLIKRAKPIITDMERISSLRPRGGKH</sequence>